<organism evidence="2 3">
    <name type="scientific">Plectus sambesii</name>
    <dbReference type="NCBI Taxonomy" id="2011161"/>
    <lineage>
        <taxon>Eukaryota</taxon>
        <taxon>Metazoa</taxon>
        <taxon>Ecdysozoa</taxon>
        <taxon>Nematoda</taxon>
        <taxon>Chromadorea</taxon>
        <taxon>Plectida</taxon>
        <taxon>Plectina</taxon>
        <taxon>Plectoidea</taxon>
        <taxon>Plectidae</taxon>
        <taxon>Plectus</taxon>
    </lineage>
</organism>
<reference evidence="3" key="1">
    <citation type="submission" date="2022-11" db="UniProtKB">
        <authorList>
            <consortium name="WormBaseParasite"/>
        </authorList>
    </citation>
    <scope>IDENTIFICATION</scope>
</reference>
<sequence>MKCFESDSFREADRRPGDEKSKSECSPKKIKAFSSDNFASPPGELPDFIPIQDWNDDCYDDSGDEMSEHDTS</sequence>
<protein>
    <submittedName>
        <fullName evidence="3">Uncharacterized protein</fullName>
    </submittedName>
</protein>
<name>A0A914V7P1_9BILA</name>
<keyword evidence="2" id="KW-1185">Reference proteome</keyword>
<accession>A0A914V7P1</accession>
<dbReference type="AlphaFoldDB" id="A0A914V7P1"/>
<feature type="compositionally biased region" description="Basic and acidic residues" evidence="1">
    <location>
        <begin position="1"/>
        <end position="27"/>
    </location>
</feature>
<evidence type="ECO:0000313" key="3">
    <source>
        <dbReference type="WBParaSite" id="PSAMB.scaffold16058size1419.g36778.t1"/>
    </source>
</evidence>
<proteinExistence type="predicted"/>
<evidence type="ECO:0000313" key="2">
    <source>
        <dbReference type="Proteomes" id="UP000887566"/>
    </source>
</evidence>
<evidence type="ECO:0000256" key="1">
    <source>
        <dbReference type="SAM" id="MobiDB-lite"/>
    </source>
</evidence>
<feature type="compositionally biased region" description="Acidic residues" evidence="1">
    <location>
        <begin position="54"/>
        <end position="65"/>
    </location>
</feature>
<feature type="region of interest" description="Disordered" evidence="1">
    <location>
        <begin position="1"/>
        <end position="72"/>
    </location>
</feature>
<dbReference type="Proteomes" id="UP000887566">
    <property type="component" value="Unplaced"/>
</dbReference>
<dbReference type="WBParaSite" id="PSAMB.scaffold16058size1419.g36778.t1">
    <property type="protein sequence ID" value="PSAMB.scaffold16058size1419.g36778.t1"/>
    <property type="gene ID" value="PSAMB.scaffold16058size1419.g36778"/>
</dbReference>